<keyword evidence="4" id="KW-0547">Nucleotide-binding</keyword>
<dbReference type="PROSITE" id="PS50893">
    <property type="entry name" value="ABC_TRANSPORTER_2"/>
    <property type="match status" value="2"/>
</dbReference>
<dbReference type="InterPro" id="IPR003593">
    <property type="entry name" value="AAA+_ATPase"/>
</dbReference>
<protein>
    <submittedName>
        <fullName evidence="8">ABC transporter ATP-binding protein</fullName>
    </submittedName>
</protein>
<organism evidence="8 9">
    <name type="scientific">Verticiella sediminum</name>
    <dbReference type="NCBI Taxonomy" id="1247510"/>
    <lineage>
        <taxon>Bacteria</taxon>
        <taxon>Pseudomonadati</taxon>
        <taxon>Pseudomonadota</taxon>
        <taxon>Betaproteobacteria</taxon>
        <taxon>Burkholderiales</taxon>
        <taxon>Alcaligenaceae</taxon>
        <taxon>Verticiella</taxon>
    </lineage>
</organism>
<keyword evidence="9" id="KW-1185">Reference proteome</keyword>
<dbReference type="NCBIfam" id="NF007739">
    <property type="entry name" value="PRK10419.1"/>
    <property type="match status" value="2"/>
</dbReference>
<name>A0A556B2J6_9BURK</name>
<feature type="domain" description="ABC transporter" evidence="7">
    <location>
        <begin position="31"/>
        <end position="270"/>
    </location>
</feature>
<feature type="region of interest" description="Disordered" evidence="6">
    <location>
        <begin position="1"/>
        <end position="22"/>
    </location>
</feature>
<evidence type="ECO:0000313" key="9">
    <source>
        <dbReference type="Proteomes" id="UP000318405"/>
    </source>
</evidence>
<dbReference type="CDD" id="cd03257">
    <property type="entry name" value="ABC_NikE_OppD_transporters"/>
    <property type="match status" value="2"/>
</dbReference>
<dbReference type="RefSeq" id="WP_143946313.1">
    <property type="nucleotide sequence ID" value="NZ_BAABMB010000001.1"/>
</dbReference>
<dbReference type="InterPro" id="IPR027417">
    <property type="entry name" value="P-loop_NTPase"/>
</dbReference>
<evidence type="ECO:0000313" key="8">
    <source>
        <dbReference type="EMBL" id="TSH99035.1"/>
    </source>
</evidence>
<evidence type="ECO:0000256" key="4">
    <source>
        <dbReference type="ARBA" id="ARBA00022741"/>
    </source>
</evidence>
<dbReference type="PROSITE" id="PS00211">
    <property type="entry name" value="ABC_TRANSPORTER_1"/>
    <property type="match status" value="2"/>
</dbReference>
<evidence type="ECO:0000256" key="5">
    <source>
        <dbReference type="ARBA" id="ARBA00022840"/>
    </source>
</evidence>
<proteinExistence type="inferred from homology"/>
<dbReference type="InterPro" id="IPR050319">
    <property type="entry name" value="ABC_transp_ATP-bind"/>
</dbReference>
<dbReference type="InterPro" id="IPR003439">
    <property type="entry name" value="ABC_transporter-like_ATP-bd"/>
</dbReference>
<keyword evidence="2" id="KW-0813">Transport</keyword>
<keyword evidence="5 8" id="KW-0067">ATP-binding</keyword>
<dbReference type="SUPFAM" id="SSF52540">
    <property type="entry name" value="P-loop containing nucleoside triphosphate hydrolases"/>
    <property type="match status" value="2"/>
</dbReference>
<keyword evidence="3" id="KW-0472">Membrane</keyword>
<reference evidence="8 9" key="1">
    <citation type="submission" date="2019-07" db="EMBL/GenBank/DDBJ databases">
        <title>Qingshengfaniella alkalisoli gen. nov., sp. nov., isolated from saline soil.</title>
        <authorList>
            <person name="Xu L."/>
            <person name="Huang X.-X."/>
            <person name="Sun J.-Q."/>
        </authorList>
    </citation>
    <scope>NUCLEOTIDE SEQUENCE [LARGE SCALE GENOMIC DNA]</scope>
    <source>
        <strain evidence="8 9">DSM 27279</strain>
    </source>
</reference>
<dbReference type="GO" id="GO:0016887">
    <property type="term" value="F:ATP hydrolysis activity"/>
    <property type="evidence" value="ECO:0007669"/>
    <property type="project" value="InterPro"/>
</dbReference>
<accession>A0A556B2J6</accession>
<dbReference type="SMART" id="SM00382">
    <property type="entry name" value="AAA"/>
    <property type="match status" value="2"/>
</dbReference>
<sequence>MTAPAHAPAHAHPAADAVRGGSVRDTARRGLALSELAVHDGAGRVLVDDVALALHPGRVHALVGASGSGKSLCCAAIMDLMPPGARRVGGTARLDGADVALAGLRGRHVAVVLQNPRSAFNPLLTMRSHVRETWRAWHGGAEAALASACARALADVELDASVLDLRAHQMSGGMLQRMMIGLALLCDAPYVLADEPTTDLDALTQARVLDVLERAVRERGLGLLLVTHDLSVVARLADEVAVMAQGRIVERAGVASFFSAPRHAVSRGLVQGHLSLYAPDRPPTQAPFAAAQDGQGGAFPGSVVLREPSARLAGTGLSQRYGGAGWRRSGARAVLHEVSLAVADGESVALVGRSGCGKSTLARLLLGLETPARGAIRYDGQAVTSLRGPARLAWRAAVQGVFQDPGSAVDPRLCVGDIVAQPLRHLCGLSGSALRERVAALLTMVRLLPEDAARPALHLSGGQLQRVCIARALASRPRVLVLDEAVSSLDLALQLDLLDLLHALARAHAMARLLITHDLRLARRYATRIVAMHDGRIVDESRRTGRADEPAWTPFAHPAALALQAAMLPAGPSARGARDQAA</sequence>
<dbReference type="Pfam" id="PF00005">
    <property type="entry name" value="ABC_tran"/>
    <property type="match status" value="2"/>
</dbReference>
<dbReference type="Gene3D" id="3.40.50.300">
    <property type="entry name" value="P-loop containing nucleotide triphosphate hydrolases"/>
    <property type="match status" value="2"/>
</dbReference>
<dbReference type="Proteomes" id="UP000318405">
    <property type="component" value="Unassembled WGS sequence"/>
</dbReference>
<evidence type="ECO:0000256" key="2">
    <source>
        <dbReference type="ARBA" id="ARBA00022448"/>
    </source>
</evidence>
<keyword evidence="3" id="KW-1003">Cell membrane</keyword>
<evidence type="ECO:0000256" key="6">
    <source>
        <dbReference type="SAM" id="MobiDB-lite"/>
    </source>
</evidence>
<comment type="similarity">
    <text evidence="1">Belongs to the ABC transporter superfamily.</text>
</comment>
<gene>
    <name evidence="8" type="ORF">FOZ76_01325</name>
</gene>
<evidence type="ECO:0000256" key="1">
    <source>
        <dbReference type="ARBA" id="ARBA00005417"/>
    </source>
</evidence>
<dbReference type="GO" id="GO:0055085">
    <property type="term" value="P:transmembrane transport"/>
    <property type="evidence" value="ECO:0007669"/>
    <property type="project" value="UniProtKB-ARBA"/>
</dbReference>
<dbReference type="PANTHER" id="PTHR43776">
    <property type="entry name" value="TRANSPORT ATP-BINDING PROTEIN"/>
    <property type="match status" value="1"/>
</dbReference>
<dbReference type="GO" id="GO:0005524">
    <property type="term" value="F:ATP binding"/>
    <property type="evidence" value="ECO:0007669"/>
    <property type="project" value="UniProtKB-KW"/>
</dbReference>
<dbReference type="EMBL" id="VLTJ01000002">
    <property type="protein sequence ID" value="TSH99035.1"/>
    <property type="molecule type" value="Genomic_DNA"/>
</dbReference>
<dbReference type="PANTHER" id="PTHR43776:SF7">
    <property type="entry name" value="D,D-DIPEPTIDE TRANSPORT ATP-BINDING PROTEIN DDPF-RELATED"/>
    <property type="match status" value="1"/>
</dbReference>
<evidence type="ECO:0000256" key="3">
    <source>
        <dbReference type="ARBA" id="ARBA00022475"/>
    </source>
</evidence>
<dbReference type="AlphaFoldDB" id="A0A556B2J6"/>
<evidence type="ECO:0000259" key="7">
    <source>
        <dbReference type="PROSITE" id="PS50893"/>
    </source>
</evidence>
<feature type="domain" description="ABC transporter" evidence="7">
    <location>
        <begin position="312"/>
        <end position="559"/>
    </location>
</feature>
<feature type="compositionally biased region" description="Low complexity" evidence="6">
    <location>
        <begin position="1"/>
        <end position="15"/>
    </location>
</feature>
<dbReference type="OrthoDB" id="9802772at2"/>
<dbReference type="InterPro" id="IPR017871">
    <property type="entry name" value="ABC_transporter-like_CS"/>
</dbReference>
<comment type="caution">
    <text evidence="8">The sequence shown here is derived from an EMBL/GenBank/DDBJ whole genome shotgun (WGS) entry which is preliminary data.</text>
</comment>